<dbReference type="GeneID" id="110251160"/>
<dbReference type="SUPFAM" id="SSF52047">
    <property type="entry name" value="RNI-like"/>
    <property type="match status" value="1"/>
</dbReference>
<dbReference type="AlphaFoldDB" id="A0A913Y1W8"/>
<keyword evidence="3" id="KW-0677">Repeat</keyword>
<dbReference type="RefSeq" id="XP_020913488.1">
    <property type="nucleotide sequence ID" value="XM_021057829.2"/>
</dbReference>
<dbReference type="GO" id="GO:0005096">
    <property type="term" value="F:GTPase activator activity"/>
    <property type="evidence" value="ECO:0007669"/>
    <property type="project" value="UniProtKB-KW"/>
</dbReference>
<dbReference type="Pfam" id="PF13516">
    <property type="entry name" value="LRR_6"/>
    <property type="match status" value="1"/>
</dbReference>
<dbReference type="Gene3D" id="3.80.10.10">
    <property type="entry name" value="Ribonuclease Inhibitor"/>
    <property type="match status" value="1"/>
</dbReference>
<dbReference type="GO" id="GO:0005634">
    <property type="term" value="C:nucleus"/>
    <property type="evidence" value="ECO:0007669"/>
    <property type="project" value="TreeGrafter"/>
</dbReference>
<proteinExistence type="predicted"/>
<dbReference type="PANTHER" id="PTHR24113">
    <property type="entry name" value="RAN GTPASE-ACTIVATING PROTEIN 1"/>
    <property type="match status" value="1"/>
</dbReference>
<dbReference type="OMA" id="CKMDLWS"/>
<dbReference type="GO" id="GO:0031267">
    <property type="term" value="F:small GTPase binding"/>
    <property type="evidence" value="ECO:0007669"/>
    <property type="project" value="TreeGrafter"/>
</dbReference>
<evidence type="ECO:0000313" key="6">
    <source>
        <dbReference type="Proteomes" id="UP000887567"/>
    </source>
</evidence>
<dbReference type="InterPro" id="IPR001611">
    <property type="entry name" value="Leu-rich_rpt"/>
</dbReference>
<dbReference type="OrthoDB" id="120976at2759"/>
<organism evidence="5 6">
    <name type="scientific">Exaiptasia diaphana</name>
    <name type="common">Tropical sea anemone</name>
    <name type="synonym">Aiptasia pulchella</name>
    <dbReference type="NCBI Taxonomy" id="2652724"/>
    <lineage>
        <taxon>Eukaryota</taxon>
        <taxon>Metazoa</taxon>
        <taxon>Cnidaria</taxon>
        <taxon>Anthozoa</taxon>
        <taxon>Hexacorallia</taxon>
        <taxon>Actiniaria</taxon>
        <taxon>Aiptasiidae</taxon>
        <taxon>Exaiptasia</taxon>
    </lineage>
</organism>
<dbReference type="InterPro" id="IPR032675">
    <property type="entry name" value="LRR_dom_sf"/>
</dbReference>
<dbReference type="GO" id="GO:0006913">
    <property type="term" value="P:nucleocytoplasmic transport"/>
    <property type="evidence" value="ECO:0007669"/>
    <property type="project" value="TreeGrafter"/>
</dbReference>
<protein>
    <submittedName>
        <fullName evidence="5">Uncharacterized protein</fullName>
    </submittedName>
</protein>
<dbReference type="GO" id="GO:0048471">
    <property type="term" value="C:perinuclear region of cytoplasm"/>
    <property type="evidence" value="ECO:0007669"/>
    <property type="project" value="TreeGrafter"/>
</dbReference>
<feature type="region of interest" description="Disordered" evidence="4">
    <location>
        <begin position="273"/>
        <end position="326"/>
    </location>
</feature>
<evidence type="ECO:0000256" key="1">
    <source>
        <dbReference type="ARBA" id="ARBA00022468"/>
    </source>
</evidence>
<name>A0A913Y1W8_EXADI</name>
<feature type="compositionally biased region" description="Basic residues" evidence="4">
    <location>
        <begin position="297"/>
        <end position="314"/>
    </location>
</feature>
<dbReference type="GO" id="GO:0005829">
    <property type="term" value="C:cytosol"/>
    <property type="evidence" value="ECO:0007669"/>
    <property type="project" value="TreeGrafter"/>
</dbReference>
<evidence type="ECO:0000256" key="2">
    <source>
        <dbReference type="ARBA" id="ARBA00022614"/>
    </source>
</evidence>
<dbReference type="SMART" id="SM00368">
    <property type="entry name" value="LRR_RI"/>
    <property type="match status" value="4"/>
</dbReference>
<feature type="region of interest" description="Disordered" evidence="4">
    <location>
        <begin position="1"/>
        <end position="20"/>
    </location>
</feature>
<keyword evidence="6" id="KW-1185">Reference proteome</keyword>
<accession>A0A913Y1W8</accession>
<evidence type="ECO:0000256" key="4">
    <source>
        <dbReference type="SAM" id="MobiDB-lite"/>
    </source>
</evidence>
<dbReference type="InterPro" id="IPR027038">
    <property type="entry name" value="RanGap"/>
</dbReference>
<dbReference type="KEGG" id="epa:110251160"/>
<dbReference type="EnsemblMetazoa" id="XM_021057829.2">
    <property type="protein sequence ID" value="XP_020913488.1"/>
    <property type="gene ID" value="LOC110251160"/>
</dbReference>
<reference evidence="5" key="1">
    <citation type="submission" date="2022-11" db="UniProtKB">
        <authorList>
            <consortium name="EnsemblMetazoa"/>
        </authorList>
    </citation>
    <scope>IDENTIFICATION</scope>
</reference>
<dbReference type="PANTHER" id="PTHR24113:SF12">
    <property type="entry name" value="RAN GTPASE-ACTIVATING PROTEIN 1"/>
    <property type="match status" value="1"/>
</dbReference>
<feature type="compositionally biased region" description="Polar residues" evidence="4">
    <location>
        <begin position="273"/>
        <end position="295"/>
    </location>
</feature>
<keyword evidence="2" id="KW-0433">Leucine-rich repeat</keyword>
<keyword evidence="1" id="KW-0343">GTPase activation</keyword>
<sequence>MPAKKKGGKKKGGKKKKEKKGLKGLLSIAELLKSVRLQYELKCKEAKSYAHPDVKKLLNQYGEDNTLLAKFILTKGPPEELPVKVPPLLAALRSTRYVYVKELYIWDVPLAHEDVASLAIFLDQPMYPVNYLELMDCSINSYAIERFSRCFRMSNLTALVLDFNQFGDEGCVGLCKGLRANGTLLKLSLNYCDLGPLSGKILGDTVSNSAISDLYLDGNKLGCDGVIELLTLFADKAEMEAIEKKQALEELPEVQNQNTLGLPVSSAMASISRPTSGVSVKTTKPGSASPKSARSGTGKKGKKGKKKKSGKKKKEPPAPPPVGPWIKKLHLLDNGIDGYGSASTLGPIMCMKMFRTLITHSDGLQEIDLDDNLIGDLGGREIMEALLDRKEAGLNSIKISVTHRMNGGTFSTIMKLGAGMKKKGKKKKGKPGKKRV</sequence>
<evidence type="ECO:0000313" key="5">
    <source>
        <dbReference type="EnsemblMetazoa" id="XP_020913488.1"/>
    </source>
</evidence>
<evidence type="ECO:0000256" key="3">
    <source>
        <dbReference type="ARBA" id="ARBA00022737"/>
    </source>
</evidence>
<dbReference type="Proteomes" id="UP000887567">
    <property type="component" value="Unplaced"/>
</dbReference>